<evidence type="ECO:0000313" key="2">
    <source>
        <dbReference type="EMBL" id="GMH24149.1"/>
    </source>
</evidence>
<feature type="transmembrane region" description="Helical" evidence="1">
    <location>
        <begin position="95"/>
        <end position="119"/>
    </location>
</feature>
<evidence type="ECO:0000256" key="1">
    <source>
        <dbReference type="SAM" id="Phobius"/>
    </source>
</evidence>
<keyword evidence="1" id="KW-0472">Membrane</keyword>
<protein>
    <submittedName>
        <fullName evidence="2">Uncharacterized protein</fullName>
    </submittedName>
</protein>
<reference evidence="2" key="1">
    <citation type="submission" date="2023-05" db="EMBL/GenBank/DDBJ databases">
        <title>Nepenthes gracilis genome sequencing.</title>
        <authorList>
            <person name="Fukushima K."/>
        </authorList>
    </citation>
    <scope>NUCLEOTIDE SEQUENCE</scope>
    <source>
        <strain evidence="2">SING2019-196</strain>
    </source>
</reference>
<dbReference type="AlphaFoldDB" id="A0AAD3Y1M1"/>
<accession>A0AAD3Y1M1</accession>
<name>A0AAD3Y1M1_NEPGR</name>
<dbReference type="EMBL" id="BSYO01000027">
    <property type="protein sequence ID" value="GMH24149.1"/>
    <property type="molecule type" value="Genomic_DNA"/>
</dbReference>
<dbReference type="Proteomes" id="UP001279734">
    <property type="component" value="Unassembled WGS sequence"/>
</dbReference>
<proteinExistence type="predicted"/>
<keyword evidence="1" id="KW-1133">Transmembrane helix</keyword>
<organism evidence="2 3">
    <name type="scientific">Nepenthes gracilis</name>
    <name type="common">Slender pitcher plant</name>
    <dbReference type="NCBI Taxonomy" id="150966"/>
    <lineage>
        <taxon>Eukaryota</taxon>
        <taxon>Viridiplantae</taxon>
        <taxon>Streptophyta</taxon>
        <taxon>Embryophyta</taxon>
        <taxon>Tracheophyta</taxon>
        <taxon>Spermatophyta</taxon>
        <taxon>Magnoliopsida</taxon>
        <taxon>eudicotyledons</taxon>
        <taxon>Gunneridae</taxon>
        <taxon>Pentapetalae</taxon>
        <taxon>Caryophyllales</taxon>
        <taxon>Nepenthaceae</taxon>
        <taxon>Nepenthes</taxon>
    </lineage>
</organism>
<sequence>MHPQDILTRCQLQDLIKKDSHHPEFQRNQQPLAGACSCSRKEIAAVEFDEGWGLLVLCCFYWVAVSCNGALYFAASLNGSATLLMMNLAAVWMTLNVSTLLLVLRLMLALGIFIAVGLVDRLPRIGSPGLVIGTFDNLLILVCAGVGGSCQLNLIYNIDAGVLCPLRPLDVLCCSVVGGCF</sequence>
<keyword evidence="3" id="KW-1185">Reference proteome</keyword>
<gene>
    <name evidence="2" type="ORF">Nepgr_025992</name>
</gene>
<feature type="transmembrane region" description="Helical" evidence="1">
    <location>
        <begin position="51"/>
        <end position="75"/>
    </location>
</feature>
<evidence type="ECO:0000313" key="3">
    <source>
        <dbReference type="Proteomes" id="UP001279734"/>
    </source>
</evidence>
<keyword evidence="1" id="KW-0812">Transmembrane</keyword>
<comment type="caution">
    <text evidence="2">The sequence shown here is derived from an EMBL/GenBank/DDBJ whole genome shotgun (WGS) entry which is preliminary data.</text>
</comment>